<dbReference type="PROSITE" id="PS00163">
    <property type="entry name" value="FUMARATE_LYASES"/>
    <property type="match status" value="1"/>
</dbReference>
<dbReference type="GO" id="GO:0006099">
    <property type="term" value="P:tricarboxylic acid cycle"/>
    <property type="evidence" value="ECO:0007669"/>
    <property type="project" value="UniProtKB-UniPathway"/>
</dbReference>
<protein>
    <recommendedName>
        <fullName evidence="2">fumarate hydratase</fullName>
        <ecNumber evidence="2">4.2.1.2</ecNumber>
    </recommendedName>
</protein>
<dbReference type="InterPro" id="IPR008948">
    <property type="entry name" value="L-Aspartase-like"/>
</dbReference>
<dbReference type="FunFam" id="1.20.200.10:FF:000001">
    <property type="entry name" value="Fumarate hydratase, mitochondrial"/>
    <property type="match status" value="1"/>
</dbReference>
<dbReference type="GO" id="GO:0006106">
    <property type="term" value="P:fumarate metabolic process"/>
    <property type="evidence" value="ECO:0007669"/>
    <property type="project" value="InterPro"/>
</dbReference>
<dbReference type="PANTHER" id="PTHR11444:SF1">
    <property type="entry name" value="FUMARATE HYDRATASE, MITOCHONDRIAL"/>
    <property type="match status" value="1"/>
</dbReference>
<dbReference type="InterPro" id="IPR020557">
    <property type="entry name" value="Fumarate_lyase_CS"/>
</dbReference>
<dbReference type="InterPro" id="IPR005677">
    <property type="entry name" value="Fum_hydII"/>
</dbReference>
<dbReference type="GO" id="GO:0005739">
    <property type="term" value="C:mitochondrion"/>
    <property type="evidence" value="ECO:0007669"/>
    <property type="project" value="TreeGrafter"/>
</dbReference>
<evidence type="ECO:0000256" key="1">
    <source>
        <dbReference type="ARBA" id="ARBA00009084"/>
    </source>
</evidence>
<dbReference type="SUPFAM" id="SSF48557">
    <property type="entry name" value="L-aspartase-like"/>
    <property type="match status" value="1"/>
</dbReference>
<dbReference type="InterPro" id="IPR024083">
    <property type="entry name" value="Fumarase/histidase_N"/>
</dbReference>
<dbReference type="Gene3D" id="1.10.40.30">
    <property type="entry name" value="Fumarase/aspartase (C-terminal domain)"/>
    <property type="match status" value="1"/>
</dbReference>
<dbReference type="Gene3D" id="1.10.275.10">
    <property type="entry name" value="Fumarase/aspartase (N-terminal domain)"/>
    <property type="match status" value="1"/>
</dbReference>
<evidence type="ECO:0000313" key="6">
    <source>
        <dbReference type="EMBL" id="BAN21048.1"/>
    </source>
</evidence>
<comment type="similarity">
    <text evidence="1">Belongs to the class-II fumarase/aspartase family. Fumarase subfamily.</text>
</comment>
<evidence type="ECO:0000256" key="3">
    <source>
        <dbReference type="ARBA" id="ARBA00023239"/>
    </source>
</evidence>
<dbReference type="FunFam" id="1.10.275.10:FF:000001">
    <property type="entry name" value="Fumarate hydratase, mitochondrial"/>
    <property type="match status" value="1"/>
</dbReference>
<dbReference type="InterPro" id="IPR018951">
    <property type="entry name" value="Fumarase_C_C"/>
</dbReference>
<dbReference type="NCBIfam" id="NF008909">
    <property type="entry name" value="PRK12273.1"/>
    <property type="match status" value="1"/>
</dbReference>
<accession>R4WDN0</accession>
<keyword evidence="3 6" id="KW-0456">Lyase</keyword>
<dbReference type="GO" id="GO:0006108">
    <property type="term" value="P:malate metabolic process"/>
    <property type="evidence" value="ECO:0007669"/>
    <property type="project" value="TreeGrafter"/>
</dbReference>
<proteinExistence type="evidence at transcript level"/>
<dbReference type="NCBIfam" id="TIGR00979">
    <property type="entry name" value="fumC_II"/>
    <property type="match status" value="1"/>
</dbReference>
<sequence>MSAIVMQLSRIGRRGVSALSLDTKTKTLHRKVSKYPLILMAAASSSTGYRVEADTFGELKVPNDKYYGAQTVRSTINFPIGGKTERMPLPVVKAMGILKKAAAEVNKDYGLDPKLAEAISKAADHVISGELYEDHFPLVIWQTGSGTQSNMNTNEVISNKAIEILGGTLGSKKPVHPNDHVNKSQSSNDTFPTAMHIATAIEINCTLLPNLELLHDALKKKSEEFKDIIKIGRTHTQDAVPISLGQEFSGYVQQIENGICRVKDTLPRLYELAIGGTAVGTGLNTRIGFAEKCAEKISDITGLPFKSAPNKFEALAAHDALVEVSGALNTVAVSIMKIANDIRFLGSGPRCGLGELILPENEPGSSIMPGKVNPTQCEAITMVAAQVMGNHVAVTIGGSNGHFELNVFKPMMVANVLRSIRLLGDSSKAFTNNCVVGIQADKERIAKLLHESLMLVTALNPHIGYDKAALIAKTAHKNKSTLKEAAIKLNILTSEEFDKYVKPEDMLGPK</sequence>
<dbReference type="EMBL" id="AK417833">
    <property type="protein sequence ID" value="BAN21048.1"/>
    <property type="molecule type" value="mRNA"/>
</dbReference>
<feature type="domain" description="Fumarase C C-terminal" evidence="5">
    <location>
        <begin position="455"/>
        <end position="507"/>
    </location>
</feature>
<dbReference type="GO" id="GO:0004333">
    <property type="term" value="F:fumarate hydratase activity"/>
    <property type="evidence" value="ECO:0007669"/>
    <property type="project" value="UniProtKB-EC"/>
</dbReference>
<feature type="domain" description="Fumarate lyase N-terminal" evidence="4">
    <location>
        <begin position="57"/>
        <end position="389"/>
    </location>
</feature>
<dbReference type="EC" id="4.2.1.2" evidence="2"/>
<dbReference type="UniPathway" id="UPA00223">
    <property type="reaction ID" value="UER01007"/>
</dbReference>
<dbReference type="PANTHER" id="PTHR11444">
    <property type="entry name" value="ASPARTATEAMMONIA/ARGININOSUCCINATE/ADENYLOSUCCINATE LYASE"/>
    <property type="match status" value="1"/>
</dbReference>
<dbReference type="AlphaFoldDB" id="R4WDN0"/>
<evidence type="ECO:0000259" key="5">
    <source>
        <dbReference type="Pfam" id="PF10415"/>
    </source>
</evidence>
<dbReference type="CDD" id="cd01362">
    <property type="entry name" value="Fumarase_classII"/>
    <property type="match status" value="1"/>
</dbReference>
<evidence type="ECO:0000259" key="4">
    <source>
        <dbReference type="Pfam" id="PF00206"/>
    </source>
</evidence>
<evidence type="ECO:0000256" key="2">
    <source>
        <dbReference type="ARBA" id="ARBA00012921"/>
    </source>
</evidence>
<dbReference type="PRINTS" id="PR00149">
    <property type="entry name" value="FUMRATELYASE"/>
</dbReference>
<dbReference type="Pfam" id="PF10415">
    <property type="entry name" value="FumaraseC_C"/>
    <property type="match status" value="1"/>
</dbReference>
<dbReference type="Pfam" id="PF00206">
    <property type="entry name" value="Lyase_1"/>
    <property type="match status" value="1"/>
</dbReference>
<dbReference type="HAMAP" id="MF_00743">
    <property type="entry name" value="FumaraseC"/>
    <property type="match status" value="1"/>
</dbReference>
<dbReference type="InterPro" id="IPR000362">
    <property type="entry name" value="Fumarate_lyase_fam"/>
</dbReference>
<dbReference type="FunFam" id="1.10.40.30:FF:000002">
    <property type="entry name" value="Fumarate hydratase class II"/>
    <property type="match status" value="1"/>
</dbReference>
<name>R4WDN0_RIPPE</name>
<dbReference type="InterPro" id="IPR022761">
    <property type="entry name" value="Fumarate_lyase_N"/>
</dbReference>
<dbReference type="Gene3D" id="1.20.200.10">
    <property type="entry name" value="Fumarase/aspartase (Central domain)"/>
    <property type="match status" value="1"/>
</dbReference>
<reference evidence="6" key="1">
    <citation type="journal article" date="2013" name="PLoS ONE">
        <title>Gene expression in gut symbiotic organ of stinkbug affected by extracellular bacterial symbiont.</title>
        <authorList>
            <person name="Futahashi R."/>
            <person name="Tanaka K."/>
            <person name="Tanahashi M."/>
            <person name="Nikoh N."/>
            <person name="Kikuchi Y."/>
            <person name="Lee B.L."/>
            <person name="Fukatsu T."/>
        </authorList>
    </citation>
    <scope>NUCLEOTIDE SEQUENCE</scope>
    <source>
        <tissue evidence="6">Midgut</tissue>
    </source>
</reference>
<organism evidence="6">
    <name type="scientific">Riptortus pedestris</name>
    <name type="common">Bean bug</name>
    <dbReference type="NCBI Taxonomy" id="329032"/>
    <lineage>
        <taxon>Eukaryota</taxon>
        <taxon>Metazoa</taxon>
        <taxon>Ecdysozoa</taxon>
        <taxon>Arthropoda</taxon>
        <taxon>Hexapoda</taxon>
        <taxon>Insecta</taxon>
        <taxon>Pterygota</taxon>
        <taxon>Neoptera</taxon>
        <taxon>Paraneoptera</taxon>
        <taxon>Hemiptera</taxon>
        <taxon>Heteroptera</taxon>
        <taxon>Panheteroptera</taxon>
        <taxon>Pentatomomorpha</taxon>
        <taxon>Coreoidea</taxon>
        <taxon>Alydidae</taxon>
        <taxon>Riptortus</taxon>
    </lineage>
</organism>